<feature type="compositionally biased region" description="Basic and acidic residues" evidence="1">
    <location>
        <begin position="39"/>
        <end position="54"/>
    </location>
</feature>
<evidence type="ECO:0000256" key="1">
    <source>
        <dbReference type="SAM" id="MobiDB-lite"/>
    </source>
</evidence>
<feature type="region of interest" description="Disordered" evidence="1">
    <location>
        <begin position="76"/>
        <end position="98"/>
    </location>
</feature>
<feature type="signal peptide" evidence="2">
    <location>
        <begin position="1"/>
        <end position="22"/>
    </location>
</feature>
<proteinExistence type="evidence at transcript level"/>
<protein>
    <submittedName>
        <fullName evidence="3">Natalisin</fullName>
    </submittedName>
</protein>
<gene>
    <name evidence="3" type="primary">NTL</name>
</gene>
<dbReference type="OrthoDB" id="5219169at2759"/>
<sequence>MRRKMYIFLLVNLVLSTDLALGSPNNKKFGNKIPQNKHVSKDETKNERSKRALLEEEEHPFWPNRGKKELINSDSENEQFWATRGRRESSEENYMEDKTYTPQKGRLCKNCYPIGNSDAIYGNMKHTRDDTSPFWGMRGRRDSDEVEEDLFWGSRGRRHEVEPFWGNRGRRYEDTPFWGNRGRREEEPFWGNRGRREESPFWGNRGRRENDEPFWGNRGRREEPVVGPGNRVRQEDYEPFWGNRGRRKESESFWSSRGRRKQDLKEAILNAISVVENDIENLSRLRRNSDDQDTFLDNKSKERRLQHLVNDPLRTHQSFLKTNEDPGTLLDNTMYVEQPHYVVVERSSRSSAEDDPFFISRGKKYFLNFDLEKAVRDRRGAIEEIVKSVRNDPFYIARGKKDAEFDKKGNSTKAMSTLSREEFLKARELICSTIDLIANKNGKNKRNTSLQKLAAQLQMDPYYVSRGKKTDTTNSDSLEDFINEVAAKCN</sequence>
<feature type="compositionally biased region" description="Basic and acidic residues" evidence="1">
    <location>
        <begin position="85"/>
        <end position="98"/>
    </location>
</feature>
<keyword evidence="2" id="KW-0732">Signal</keyword>
<dbReference type="EMBL" id="KT005979">
    <property type="protein sequence ID" value="ALM30330.1"/>
    <property type="molecule type" value="mRNA"/>
</dbReference>
<feature type="chain" id="PRO_5006590540" evidence="2">
    <location>
        <begin position="23"/>
        <end position="490"/>
    </location>
</feature>
<feature type="region of interest" description="Disordered" evidence="1">
    <location>
        <begin position="24"/>
        <end position="59"/>
    </location>
</feature>
<evidence type="ECO:0000313" key="3">
    <source>
        <dbReference type="EMBL" id="ALM30330.1"/>
    </source>
</evidence>
<name>A0A0S1U1U1_CHISP</name>
<organism evidence="3">
    <name type="scientific">Chilo suppressalis</name>
    <name type="common">Asiatic rice borer moth</name>
    <dbReference type="NCBI Taxonomy" id="168631"/>
    <lineage>
        <taxon>Eukaryota</taxon>
        <taxon>Metazoa</taxon>
        <taxon>Ecdysozoa</taxon>
        <taxon>Arthropoda</taxon>
        <taxon>Hexapoda</taxon>
        <taxon>Insecta</taxon>
        <taxon>Pterygota</taxon>
        <taxon>Neoptera</taxon>
        <taxon>Endopterygota</taxon>
        <taxon>Lepidoptera</taxon>
        <taxon>Glossata</taxon>
        <taxon>Ditrysia</taxon>
        <taxon>Pyraloidea</taxon>
        <taxon>Crambidae</taxon>
        <taxon>Crambinae</taxon>
        <taxon>Chilo</taxon>
    </lineage>
</organism>
<evidence type="ECO:0000256" key="2">
    <source>
        <dbReference type="SAM" id="SignalP"/>
    </source>
</evidence>
<dbReference type="AlphaFoldDB" id="A0A0S1U1U1"/>
<reference evidence="3" key="1">
    <citation type="submission" date="2015-06" db="EMBL/GenBank/DDBJ databases">
        <title>Identification of neuropeptides and their putative G protein-coupled receptors in the rice striped stem borer Chilo suppressalis.</title>
        <authorList>
            <person name="Xu G."/>
            <person name="Ye G.-Y."/>
        </authorList>
    </citation>
    <scope>NUCLEOTIDE SEQUENCE</scope>
</reference>
<accession>A0A0S1U1U1</accession>